<reference evidence="1" key="1">
    <citation type="submission" date="2022-04" db="EMBL/GenBank/DDBJ databases">
        <title>Genomic mining of Alcaligenes faecalis D334 producing ectoin and derivatives.</title>
        <authorList>
            <person name="Doan V.T."/>
            <person name="Quach N.T."/>
            <person name="Vu T.-H.-N."/>
            <person name="Phi Q.-T."/>
        </authorList>
    </citation>
    <scope>NUCLEOTIDE SEQUENCE</scope>
    <source>
        <strain evidence="1">D334</strain>
    </source>
</reference>
<protein>
    <submittedName>
        <fullName evidence="1">Uncharacterized protein</fullName>
    </submittedName>
</protein>
<dbReference type="EMBL" id="CP095873">
    <property type="protein sequence ID" value="UPL20233.1"/>
    <property type="molecule type" value="Genomic_DNA"/>
</dbReference>
<gene>
    <name evidence="1" type="ORF">MXF72_12435</name>
</gene>
<dbReference type="RefSeq" id="WP_247965742.1">
    <property type="nucleotide sequence ID" value="NZ_CP095873.1"/>
</dbReference>
<name>A0AAE9H7P6_ALCFA</name>
<sequence>MRQNLSMPDDMRHNPVQAISQLAINQERAAQVYGTRAFIPVTSKAAPNPNYPQLKEKRR</sequence>
<evidence type="ECO:0000313" key="1">
    <source>
        <dbReference type="EMBL" id="UPL20233.1"/>
    </source>
</evidence>
<dbReference type="Proteomes" id="UP000830925">
    <property type="component" value="Chromosome"/>
</dbReference>
<evidence type="ECO:0000313" key="2">
    <source>
        <dbReference type="Proteomes" id="UP000830925"/>
    </source>
</evidence>
<organism evidence="1 2">
    <name type="scientific">Alcaligenes faecalis</name>
    <dbReference type="NCBI Taxonomy" id="511"/>
    <lineage>
        <taxon>Bacteria</taxon>
        <taxon>Pseudomonadati</taxon>
        <taxon>Pseudomonadota</taxon>
        <taxon>Betaproteobacteria</taxon>
        <taxon>Burkholderiales</taxon>
        <taxon>Alcaligenaceae</taxon>
        <taxon>Alcaligenes</taxon>
    </lineage>
</organism>
<accession>A0AAE9H7P6</accession>
<proteinExistence type="predicted"/>
<dbReference type="AlphaFoldDB" id="A0AAE9H7P6"/>